<keyword evidence="2" id="KW-1185">Reference proteome</keyword>
<sequence length="218" mass="24732">MSTDYSLQNIYSTVIADISVTSVRKNEDAPELPVGVKELLNFVSCILEKLDTRLPRYQNLKCIKLETSLSPDSLNAITYLLKLTPNIESIEVKITQHYIADAKGKLFQKPVMCPYFDEVNSAVESYWKTKLSLPSMLRSLKSVKILGVQGLINELMLLELLLKSYVALEQVVVESCTLEQCRESNPHLSKRRMKKFSETLLKLPRAAATISILFNIYI</sequence>
<protein>
    <recommendedName>
        <fullName evidence="3">FBD domain-containing protein</fullName>
    </recommendedName>
</protein>
<gene>
    <name evidence="1" type="ORF">MKW98_021101</name>
</gene>
<proteinExistence type="predicted"/>
<evidence type="ECO:0008006" key="3">
    <source>
        <dbReference type="Google" id="ProtNLM"/>
    </source>
</evidence>
<dbReference type="AlphaFoldDB" id="A0AAD4TA45"/>
<name>A0AAD4TA45_9MAGN</name>
<accession>A0AAD4TA45</accession>
<evidence type="ECO:0000313" key="2">
    <source>
        <dbReference type="Proteomes" id="UP001202328"/>
    </source>
</evidence>
<reference evidence="1" key="1">
    <citation type="submission" date="2022-04" db="EMBL/GenBank/DDBJ databases">
        <title>A functionally conserved STORR gene fusion in Papaver species that diverged 16.8 million years ago.</title>
        <authorList>
            <person name="Catania T."/>
        </authorList>
    </citation>
    <scope>NUCLEOTIDE SEQUENCE</scope>
    <source>
        <strain evidence="1">S-188037</strain>
    </source>
</reference>
<evidence type="ECO:0000313" key="1">
    <source>
        <dbReference type="EMBL" id="KAI3944643.1"/>
    </source>
</evidence>
<comment type="caution">
    <text evidence="1">The sequence shown here is derived from an EMBL/GenBank/DDBJ whole genome shotgun (WGS) entry which is preliminary data.</text>
</comment>
<dbReference type="EMBL" id="JAJJMB010004025">
    <property type="protein sequence ID" value="KAI3944643.1"/>
    <property type="molecule type" value="Genomic_DNA"/>
</dbReference>
<organism evidence="1 2">
    <name type="scientific">Papaver atlanticum</name>
    <dbReference type="NCBI Taxonomy" id="357466"/>
    <lineage>
        <taxon>Eukaryota</taxon>
        <taxon>Viridiplantae</taxon>
        <taxon>Streptophyta</taxon>
        <taxon>Embryophyta</taxon>
        <taxon>Tracheophyta</taxon>
        <taxon>Spermatophyta</taxon>
        <taxon>Magnoliopsida</taxon>
        <taxon>Ranunculales</taxon>
        <taxon>Papaveraceae</taxon>
        <taxon>Papaveroideae</taxon>
        <taxon>Papaver</taxon>
    </lineage>
</organism>
<dbReference type="Proteomes" id="UP001202328">
    <property type="component" value="Unassembled WGS sequence"/>
</dbReference>